<keyword evidence="4" id="KW-1185">Reference proteome</keyword>
<sequence length="526" mass="59249">MYPTIGTVLEQTAERHPEREAILDLRQNRRVTYEQWNRHINRLARALADTGVKKRDRVSAVLYNTLELGSLFFACAKLGAVFNPINYRLSTEEISFILRDAEPKVVVFESTVEAQIRPIAEREKQLVFWCIDQGTSAGYAQDYWEMVGQAPELSLHIDVDEQDTFSIMYTSGTTGKPKGVMHRHRDLIEQSQILIAVTQLTHQDRGLAVAPMFHVAELHCCFLPRVHIGAGNVLLHQFDARTVLETIRREQVTILFAAPTMWNLLLKENVEDYDLSSLRLGLYGAAPMATSMVRAIHERLEIGLVQAYGMTEMGPAVTFLLPDEHLKKAGSAGKPAIHHEVRVVRPGTDGPSEPEEVLLPGEVGEILVRGTCLMQGYYKREEANRKALYKGWYHSGDLGCLDEDGYLWVVDRMDDMIISGGENIYPREIEDVLYEHPGVFEVAVVGEPDETWGERVVAYVVPKDDALTAEDLDVFLRESDKLSNYKRPRRYVFVEALPKNASGKILRYRLRPKGAAGVSVGREGSG</sequence>
<dbReference type="NCBIfam" id="NF004837">
    <property type="entry name" value="PRK06187.1"/>
    <property type="match status" value="1"/>
</dbReference>
<dbReference type="Proteomes" id="UP001177120">
    <property type="component" value="Unassembled WGS sequence"/>
</dbReference>
<reference evidence="3" key="1">
    <citation type="journal article" date="2024" name="Int. J. Syst. Evol. Microbiol.">
        <title>Polycladomyces zharkentensis sp. nov., a novel thermophilic cellulose- and starch-degrading member of the Bacillota from a geothermal aquifer in Kazakhstan.</title>
        <authorList>
            <person name="Mashzhan A."/>
            <person name="Kistaubayeva A."/>
            <person name="Javier-Lopez R."/>
            <person name="Bissenova U."/>
            <person name="Bissenbay A."/>
            <person name="Birkeland N.K."/>
        </authorList>
    </citation>
    <scope>NUCLEOTIDE SEQUENCE</scope>
    <source>
        <strain evidence="3">ZKZ2T</strain>
    </source>
</reference>
<dbReference type="PANTHER" id="PTHR43767">
    <property type="entry name" value="LONG-CHAIN-FATTY-ACID--COA LIGASE"/>
    <property type="match status" value="1"/>
</dbReference>
<dbReference type="Gene3D" id="3.40.50.12780">
    <property type="entry name" value="N-terminal domain of ligase-like"/>
    <property type="match status" value="1"/>
</dbReference>
<evidence type="ECO:0000313" key="4">
    <source>
        <dbReference type="Proteomes" id="UP001177120"/>
    </source>
</evidence>
<dbReference type="InterPro" id="IPR045851">
    <property type="entry name" value="AMP-bd_C_sf"/>
</dbReference>
<dbReference type="PANTHER" id="PTHR43767:SF1">
    <property type="entry name" value="NONRIBOSOMAL PEPTIDE SYNTHASE PES1 (EUROFUNG)-RELATED"/>
    <property type="match status" value="1"/>
</dbReference>
<feature type="domain" description="AMP-dependent synthetase/ligase" evidence="1">
    <location>
        <begin position="9"/>
        <end position="378"/>
    </location>
</feature>
<gene>
    <name evidence="3" type="ORF">JQC72_10460</name>
</gene>
<comment type="caution">
    <text evidence="3">The sequence shown here is derived from an EMBL/GenBank/DDBJ whole genome shotgun (WGS) entry which is preliminary data.</text>
</comment>
<protein>
    <submittedName>
        <fullName evidence="3">Fatty acid--CoA ligase</fullName>
    </submittedName>
</protein>
<feature type="domain" description="AMP-binding enzyme C-terminal" evidence="2">
    <location>
        <begin position="428"/>
        <end position="504"/>
    </location>
</feature>
<dbReference type="InterPro" id="IPR050237">
    <property type="entry name" value="ATP-dep_AMP-bd_enzyme"/>
</dbReference>
<keyword evidence="3" id="KW-0436">Ligase</keyword>
<dbReference type="InterPro" id="IPR042099">
    <property type="entry name" value="ANL_N_sf"/>
</dbReference>
<dbReference type="RefSeq" id="WP_205495433.1">
    <property type="nucleotide sequence ID" value="NZ_JAFHAP010000009.1"/>
</dbReference>
<dbReference type="PROSITE" id="PS00455">
    <property type="entry name" value="AMP_BINDING"/>
    <property type="match status" value="1"/>
</dbReference>
<accession>A0ABS2WK44</accession>
<dbReference type="InterPro" id="IPR025110">
    <property type="entry name" value="AMP-bd_C"/>
</dbReference>
<dbReference type="InterPro" id="IPR020845">
    <property type="entry name" value="AMP-binding_CS"/>
</dbReference>
<organism evidence="3 4">
    <name type="scientific">Polycladomyces zharkentensis</name>
    <dbReference type="NCBI Taxonomy" id="2807616"/>
    <lineage>
        <taxon>Bacteria</taxon>
        <taxon>Bacillati</taxon>
        <taxon>Bacillota</taxon>
        <taxon>Bacilli</taxon>
        <taxon>Bacillales</taxon>
        <taxon>Thermoactinomycetaceae</taxon>
        <taxon>Polycladomyces</taxon>
    </lineage>
</organism>
<dbReference type="InterPro" id="IPR000873">
    <property type="entry name" value="AMP-dep_synth/lig_dom"/>
</dbReference>
<dbReference type="SUPFAM" id="SSF56801">
    <property type="entry name" value="Acetyl-CoA synthetase-like"/>
    <property type="match status" value="1"/>
</dbReference>
<evidence type="ECO:0000313" key="3">
    <source>
        <dbReference type="EMBL" id="MBN2909937.1"/>
    </source>
</evidence>
<name>A0ABS2WK44_9BACL</name>
<dbReference type="Pfam" id="PF00501">
    <property type="entry name" value="AMP-binding"/>
    <property type="match status" value="1"/>
</dbReference>
<dbReference type="GO" id="GO:0016874">
    <property type="term" value="F:ligase activity"/>
    <property type="evidence" value="ECO:0007669"/>
    <property type="project" value="UniProtKB-KW"/>
</dbReference>
<dbReference type="Gene3D" id="3.30.300.30">
    <property type="match status" value="1"/>
</dbReference>
<evidence type="ECO:0000259" key="2">
    <source>
        <dbReference type="Pfam" id="PF13193"/>
    </source>
</evidence>
<dbReference type="Pfam" id="PF13193">
    <property type="entry name" value="AMP-binding_C"/>
    <property type="match status" value="1"/>
</dbReference>
<dbReference type="EMBL" id="JAFHAP010000009">
    <property type="protein sequence ID" value="MBN2909937.1"/>
    <property type="molecule type" value="Genomic_DNA"/>
</dbReference>
<proteinExistence type="predicted"/>
<dbReference type="CDD" id="cd17631">
    <property type="entry name" value="FACL_FadD13-like"/>
    <property type="match status" value="1"/>
</dbReference>
<evidence type="ECO:0000259" key="1">
    <source>
        <dbReference type="Pfam" id="PF00501"/>
    </source>
</evidence>